<dbReference type="GO" id="GO:0030003">
    <property type="term" value="P:intracellular monoatomic cation homeostasis"/>
    <property type="evidence" value="ECO:0007669"/>
    <property type="project" value="UniProtKB-ARBA"/>
</dbReference>
<feature type="domain" description="HMA" evidence="20">
    <location>
        <begin position="113"/>
        <end position="179"/>
    </location>
</feature>
<dbReference type="InterPro" id="IPR018303">
    <property type="entry name" value="ATPase_P-typ_P_site"/>
</dbReference>
<dbReference type="Gene3D" id="3.40.1110.10">
    <property type="entry name" value="Calcium-transporting ATPase, cytoplasmic domain N"/>
    <property type="match status" value="1"/>
</dbReference>
<evidence type="ECO:0000256" key="1">
    <source>
        <dbReference type="ARBA" id="ARBA00004127"/>
    </source>
</evidence>
<dbReference type="EC" id="7.2.2.8" evidence="3"/>
<feature type="transmembrane region" description="Helical" evidence="18">
    <location>
        <begin position="482"/>
        <end position="501"/>
    </location>
</feature>
<evidence type="ECO:0000256" key="2">
    <source>
        <dbReference type="ARBA" id="ARBA00006024"/>
    </source>
</evidence>
<proteinExistence type="inferred from homology"/>
<feature type="transmembrane region" description="Helical" evidence="18">
    <location>
        <begin position="410"/>
        <end position="431"/>
    </location>
</feature>
<dbReference type="InterPro" id="IPR059000">
    <property type="entry name" value="ATPase_P-type_domA"/>
</dbReference>
<dbReference type="CDD" id="cd02094">
    <property type="entry name" value="P-type_ATPase_Cu-like"/>
    <property type="match status" value="1"/>
</dbReference>
<feature type="transmembrane region" description="Helical" evidence="18">
    <location>
        <begin position="666"/>
        <end position="687"/>
    </location>
</feature>
<evidence type="ECO:0000256" key="12">
    <source>
        <dbReference type="ARBA" id="ARBA00022967"/>
    </source>
</evidence>
<dbReference type="GO" id="GO:0012505">
    <property type="term" value="C:endomembrane system"/>
    <property type="evidence" value="ECO:0007669"/>
    <property type="project" value="UniProtKB-SubCell"/>
</dbReference>
<dbReference type="InterPro" id="IPR001757">
    <property type="entry name" value="P_typ_ATPase"/>
</dbReference>
<keyword evidence="11" id="KW-0460">Magnesium</keyword>
<dbReference type="GO" id="GO:0005507">
    <property type="term" value="F:copper ion binding"/>
    <property type="evidence" value="ECO:0007669"/>
    <property type="project" value="InterPro"/>
</dbReference>
<feature type="transmembrane region" description="Helical" evidence="18">
    <location>
        <begin position="377"/>
        <end position="398"/>
    </location>
</feature>
<dbReference type="PRINTS" id="PR00942">
    <property type="entry name" value="CUATPASEI"/>
</dbReference>
<dbReference type="PROSITE" id="PS50846">
    <property type="entry name" value="HMA_2"/>
    <property type="match status" value="4"/>
</dbReference>
<dbReference type="SUPFAM" id="SSF81653">
    <property type="entry name" value="Calcium ATPase, transduction domain A"/>
    <property type="match status" value="1"/>
</dbReference>
<dbReference type="HOGENOM" id="CLU_001771_0_1_1"/>
<gene>
    <name evidence="21" type="ORF">H103_01125</name>
</gene>
<keyword evidence="12" id="KW-1278">Translocase</keyword>
<evidence type="ECO:0000256" key="10">
    <source>
        <dbReference type="ARBA" id="ARBA00022840"/>
    </source>
</evidence>
<dbReference type="InterPro" id="IPR017969">
    <property type="entry name" value="Heavy-metal-associated_CS"/>
</dbReference>
<dbReference type="InterPro" id="IPR023298">
    <property type="entry name" value="ATPase_P-typ_TM_dom_sf"/>
</dbReference>
<evidence type="ECO:0000256" key="18">
    <source>
        <dbReference type="RuleBase" id="RU362081"/>
    </source>
</evidence>
<keyword evidence="4" id="KW-0813">Transport</keyword>
<keyword evidence="7" id="KW-0677">Repeat</keyword>
<name>A0A022WDS3_TRIRU</name>
<evidence type="ECO:0000256" key="4">
    <source>
        <dbReference type="ARBA" id="ARBA00022448"/>
    </source>
</evidence>
<dbReference type="PANTHER" id="PTHR43520">
    <property type="entry name" value="ATP7, ISOFORM B"/>
    <property type="match status" value="1"/>
</dbReference>
<dbReference type="SUPFAM" id="SSF56784">
    <property type="entry name" value="HAD-like"/>
    <property type="match status" value="1"/>
</dbReference>
<feature type="transmembrane region" description="Helical" evidence="18">
    <location>
        <begin position="452"/>
        <end position="476"/>
    </location>
</feature>
<feature type="domain" description="HMA" evidence="20">
    <location>
        <begin position="285"/>
        <end position="351"/>
    </location>
</feature>
<keyword evidence="15" id="KW-0406">Ion transport</keyword>
<dbReference type="GO" id="GO:0005524">
    <property type="term" value="F:ATP binding"/>
    <property type="evidence" value="ECO:0007669"/>
    <property type="project" value="UniProtKB-UniRule"/>
</dbReference>
<dbReference type="NCBIfam" id="TIGR00003">
    <property type="entry name" value="copper ion binding protein"/>
    <property type="match status" value="3"/>
</dbReference>
<dbReference type="Pfam" id="PF00702">
    <property type="entry name" value="Hydrolase"/>
    <property type="match status" value="1"/>
</dbReference>
<feature type="transmembrane region" description="Helical" evidence="18">
    <location>
        <begin position="1052"/>
        <end position="1075"/>
    </location>
</feature>
<feature type="compositionally biased region" description="Low complexity" evidence="19">
    <location>
        <begin position="10"/>
        <end position="20"/>
    </location>
</feature>
<evidence type="ECO:0000256" key="19">
    <source>
        <dbReference type="SAM" id="MobiDB-lite"/>
    </source>
</evidence>
<evidence type="ECO:0000259" key="20">
    <source>
        <dbReference type="PROSITE" id="PS50846"/>
    </source>
</evidence>
<dbReference type="FunFam" id="2.70.150.10:FF:000002">
    <property type="entry name" value="Copper-transporting ATPase 1, putative"/>
    <property type="match status" value="1"/>
</dbReference>
<dbReference type="CDD" id="cd00371">
    <property type="entry name" value="HMA"/>
    <property type="match status" value="4"/>
</dbReference>
<evidence type="ECO:0000256" key="11">
    <source>
        <dbReference type="ARBA" id="ARBA00022842"/>
    </source>
</evidence>
<dbReference type="Proteomes" id="UP000023758">
    <property type="component" value="Unassembled WGS sequence"/>
</dbReference>
<evidence type="ECO:0000256" key="17">
    <source>
        <dbReference type="ARBA" id="ARBA00080126"/>
    </source>
</evidence>
<comment type="similarity">
    <text evidence="2 18">Belongs to the cation transport ATPase (P-type) (TC 3.A.3) family. Type IB subfamily.</text>
</comment>
<dbReference type="PROSITE" id="PS00154">
    <property type="entry name" value="ATPASE_E1_E2"/>
    <property type="match status" value="1"/>
</dbReference>
<dbReference type="SFLD" id="SFLDF00027">
    <property type="entry name" value="p-type_atpase"/>
    <property type="match status" value="1"/>
</dbReference>
<sequence>MAPSMPPAPGSGTPSAPAEAAHMATTTIKIDGMTCGACTSAVESAFQGVGGAGEVSVSLMMGRAVVQHDQEVLSAEKVAEIIEDRGFDAEVLSTDIPRKENGKPTKESIPSQCTTTLSVQGMTCGACTSAVEGGFTGVPGVESATVSLLSERAVVVHDPSIITAKQVADIIEDRGFDASVIESKTSDPDSPRAMPSVKSSAQMKSTVSIEGMTCGACTSAVENAVAGLPGLIRFNISLLAERAVIVHDPSVLPALKISDAIEDAGFDARILFSEPDTSINSTSSTPLNFNVYGLTDAASAAALEDILLKTPGILSASVRVSSSQASVSFNPSQVGIRAVAKVFEDAGYNALLRESDDNNAQLESLAKTREIHEWRKAFLLSLSFAVPVMLISMIFPMYLHFLDFGSVELIPGLFLGDVTCMFLTIPVQFGIGLRFYRAAFKSLRHRSPTMDVLIMLSTSLAFSFSILAMLVSMLLSPHSKPSTVFETSTMLITFITLGRWLENRAKGHTSRALSRLMSLTPSMATIYDDPVAVEKAAESWKKSCNSMSADKPEATSAAIHSGQKIIPTELIQVGDIVCIRPGDKIAADGVVIRGEMYVDESMVTGEAIPILKTTGHHVIAGTVNGTGWADFQVTRAGRDTQLSQIVKLVQEAQTNRAPIQRMADTVAGYFVPTIITLGFVTFIGWMILSHLLPHPPKIFLVEGSGGTLMVCLKICISVIVFACPCALGLSTPTAVMVGTGVGAEHGILVKGGAALEAATKIKHVIFDKTGTVTMGKSSVAEVKMEPTWSTNEWRRQLWWLIVGLTEMTSEHPIGKTIVSKAKSESGISDDGPLDGAVVDFEAMVGKGVSATVEPTSGPERQRYTSHIGNAVFMRSKGIKIADSADSDVKKQKSKSEALKTATVIHVAINGQYSGTLWIQDSIKPSAKATIAALHRMGLTTSLVTGDTYNTALAVANEVGIPSDSIHASVSPLEKQAIISKLQTPKHPIAMVGDGINDSPALATASVGIALSSGTEVAMEAADIVLMRPEDLLSVPASLCLSRSIFNRIKLNLLWACIYNAIGIPFAMGLFLPFGGVSLHPMAAGAAMAASSVSVVFSSLLLKFWRRPSWLKIERLEREVDEGLIDSTGQAYGKVGKWWKKSPFAFPVSPAENNLAGAFRFISRAFGRRSTPTEEDGYVPLQTVDNGL</sequence>
<dbReference type="SFLD" id="SFLDS00003">
    <property type="entry name" value="Haloacid_Dehalogenase"/>
    <property type="match status" value="1"/>
</dbReference>
<dbReference type="InterPro" id="IPR008250">
    <property type="entry name" value="ATPase_P-typ_transduc_dom_A_sf"/>
</dbReference>
<keyword evidence="13 18" id="KW-1133">Transmembrane helix</keyword>
<protein>
    <recommendedName>
        <fullName evidence="3">P-type Cu(+) transporter</fullName>
        <ecNumber evidence="3">7.2.2.8</ecNumber>
    </recommendedName>
    <alternativeName>
        <fullName evidence="17">Cu(2+)-ATPase</fullName>
    </alternativeName>
</protein>
<dbReference type="Gene3D" id="3.40.50.1000">
    <property type="entry name" value="HAD superfamily/HAD-like"/>
    <property type="match status" value="1"/>
</dbReference>
<dbReference type="InterPro" id="IPR006122">
    <property type="entry name" value="HMA_Cu_ion-bd"/>
</dbReference>
<feature type="domain" description="HMA" evidence="20">
    <location>
        <begin position="24"/>
        <end position="90"/>
    </location>
</feature>
<dbReference type="NCBIfam" id="TIGR01525">
    <property type="entry name" value="ATPase-IB_hvy"/>
    <property type="match status" value="1"/>
</dbReference>
<keyword evidence="6 18" id="KW-0479">Metal-binding</keyword>
<dbReference type="SUPFAM" id="SSF55008">
    <property type="entry name" value="HMA, heavy metal-associated domain"/>
    <property type="match status" value="4"/>
</dbReference>
<dbReference type="InterPro" id="IPR027256">
    <property type="entry name" value="P-typ_ATPase_IB"/>
</dbReference>
<keyword evidence="8 18" id="KW-0547">Nucleotide-binding</keyword>
<evidence type="ECO:0000313" key="21">
    <source>
        <dbReference type="EMBL" id="EZF56507.1"/>
    </source>
</evidence>
<dbReference type="GO" id="GO:0043682">
    <property type="term" value="F:P-type divalent copper transporter activity"/>
    <property type="evidence" value="ECO:0007669"/>
    <property type="project" value="TreeGrafter"/>
</dbReference>
<feature type="transmembrane region" description="Helical" evidence="18">
    <location>
        <begin position="707"/>
        <end position="729"/>
    </location>
</feature>
<evidence type="ECO:0000256" key="5">
    <source>
        <dbReference type="ARBA" id="ARBA00022692"/>
    </source>
</evidence>
<dbReference type="InterPro" id="IPR036163">
    <property type="entry name" value="HMA_dom_sf"/>
</dbReference>
<dbReference type="Pfam" id="PF00122">
    <property type="entry name" value="E1-E2_ATPase"/>
    <property type="match status" value="1"/>
</dbReference>
<evidence type="ECO:0000256" key="8">
    <source>
        <dbReference type="ARBA" id="ARBA00022741"/>
    </source>
</evidence>
<dbReference type="InterPro" id="IPR036412">
    <property type="entry name" value="HAD-like_sf"/>
</dbReference>
<keyword evidence="9" id="KW-0187">Copper transport</keyword>
<dbReference type="PROSITE" id="PS01047">
    <property type="entry name" value="HMA_1"/>
    <property type="match status" value="1"/>
</dbReference>
<organism evidence="21">
    <name type="scientific">Trichophyton rubrum CBS 288.86</name>
    <dbReference type="NCBI Taxonomy" id="1215330"/>
    <lineage>
        <taxon>Eukaryota</taxon>
        <taxon>Fungi</taxon>
        <taxon>Dikarya</taxon>
        <taxon>Ascomycota</taxon>
        <taxon>Pezizomycotina</taxon>
        <taxon>Eurotiomycetes</taxon>
        <taxon>Eurotiomycetidae</taxon>
        <taxon>Onygenales</taxon>
        <taxon>Arthrodermataceae</taxon>
        <taxon>Trichophyton</taxon>
    </lineage>
</organism>
<evidence type="ECO:0000256" key="15">
    <source>
        <dbReference type="ARBA" id="ARBA00023065"/>
    </source>
</evidence>
<evidence type="ECO:0000256" key="3">
    <source>
        <dbReference type="ARBA" id="ARBA00012517"/>
    </source>
</evidence>
<dbReference type="GO" id="GO:0016020">
    <property type="term" value="C:membrane"/>
    <property type="evidence" value="ECO:0007669"/>
    <property type="project" value="UniProtKB-SubCell"/>
</dbReference>
<dbReference type="GO" id="GO:0140581">
    <property type="term" value="F:P-type monovalent copper transporter activity"/>
    <property type="evidence" value="ECO:0007669"/>
    <property type="project" value="UniProtKB-EC"/>
</dbReference>
<keyword evidence="16 18" id="KW-0472">Membrane</keyword>
<comment type="subcellular location">
    <subcellularLocation>
        <location evidence="1">Endomembrane system</location>
        <topology evidence="1">Multi-pass membrane protein</topology>
    </subcellularLocation>
    <subcellularLocation>
        <location evidence="18">Membrane</location>
    </subcellularLocation>
</comment>
<keyword evidence="5 18" id="KW-0812">Transmembrane</keyword>
<dbReference type="GO" id="GO:0055070">
    <property type="term" value="P:copper ion homeostasis"/>
    <property type="evidence" value="ECO:0007669"/>
    <property type="project" value="TreeGrafter"/>
</dbReference>
<evidence type="ECO:0000256" key="7">
    <source>
        <dbReference type="ARBA" id="ARBA00022737"/>
    </source>
</evidence>
<keyword evidence="14" id="KW-0186">Copper</keyword>
<dbReference type="Gene3D" id="2.70.150.10">
    <property type="entry name" value="Calcium-transporting ATPase, cytoplasmic transduction domain A"/>
    <property type="match status" value="1"/>
</dbReference>
<dbReference type="FunFam" id="3.30.70.100:FF:000001">
    <property type="entry name" value="ATPase copper transporting beta"/>
    <property type="match status" value="3"/>
</dbReference>
<dbReference type="InterPro" id="IPR023214">
    <property type="entry name" value="HAD_sf"/>
</dbReference>
<keyword evidence="10 18" id="KW-0067">ATP-binding</keyword>
<feature type="region of interest" description="Disordered" evidence="19">
    <location>
        <begin position="1"/>
        <end position="20"/>
    </location>
</feature>
<dbReference type="AlphaFoldDB" id="A0A022WDS3"/>
<dbReference type="PRINTS" id="PR00119">
    <property type="entry name" value="CATATPASE"/>
</dbReference>
<evidence type="ECO:0000256" key="6">
    <source>
        <dbReference type="ARBA" id="ARBA00022723"/>
    </source>
</evidence>
<dbReference type="GO" id="GO:0016887">
    <property type="term" value="F:ATP hydrolysis activity"/>
    <property type="evidence" value="ECO:0007669"/>
    <property type="project" value="InterPro"/>
</dbReference>
<accession>A0A022WDS3</accession>
<feature type="transmembrane region" description="Helical" evidence="18">
    <location>
        <begin position="1081"/>
        <end position="1104"/>
    </location>
</feature>
<evidence type="ECO:0000256" key="16">
    <source>
        <dbReference type="ARBA" id="ARBA00023136"/>
    </source>
</evidence>
<evidence type="ECO:0000256" key="13">
    <source>
        <dbReference type="ARBA" id="ARBA00022989"/>
    </source>
</evidence>
<reference evidence="21" key="1">
    <citation type="submission" date="2014-02" db="EMBL/GenBank/DDBJ databases">
        <title>The Genome Sequence of Trichophyton rubrum (morphotype fischeri) CBS 288.86.</title>
        <authorList>
            <consortium name="The Broad Institute Genomics Platform"/>
            <person name="Cuomo C.A."/>
            <person name="White T.C."/>
            <person name="Graser Y."/>
            <person name="Martinez-Rossi N."/>
            <person name="Heitman J."/>
            <person name="Young S.K."/>
            <person name="Zeng Q."/>
            <person name="Gargeya S."/>
            <person name="Abouelleil A."/>
            <person name="Alvarado L."/>
            <person name="Chapman S.B."/>
            <person name="Gainer-Dewar J."/>
            <person name="Goldberg J."/>
            <person name="Griggs A."/>
            <person name="Gujja S."/>
            <person name="Hansen M."/>
            <person name="Howarth C."/>
            <person name="Imamovic A."/>
            <person name="Larimer J."/>
            <person name="Martinez D."/>
            <person name="Murphy C."/>
            <person name="Pearson M.D."/>
            <person name="Persinoti G."/>
            <person name="Poon T."/>
            <person name="Priest M."/>
            <person name="Roberts A.D."/>
            <person name="Saif S."/>
            <person name="Shea T.D."/>
            <person name="Sykes S.N."/>
            <person name="Wortman J."/>
            <person name="Nusbaum C."/>
            <person name="Birren B."/>
        </authorList>
    </citation>
    <scope>NUCLEOTIDE SEQUENCE [LARGE SCALE GENOMIC DNA]</scope>
    <source>
        <strain evidence="21">CBS 288.86</strain>
    </source>
</reference>
<dbReference type="InterPro" id="IPR023299">
    <property type="entry name" value="ATPase_P-typ_cyto_dom_N"/>
</dbReference>
<dbReference type="OrthoDB" id="432719at2759"/>
<dbReference type="SUPFAM" id="SSF81665">
    <property type="entry name" value="Calcium ATPase, transmembrane domain M"/>
    <property type="match status" value="1"/>
</dbReference>
<dbReference type="NCBIfam" id="TIGR01494">
    <property type="entry name" value="ATPase_P-type"/>
    <property type="match status" value="2"/>
</dbReference>
<dbReference type="InterPro" id="IPR044492">
    <property type="entry name" value="P_typ_ATPase_HD_dom"/>
</dbReference>
<dbReference type="InterPro" id="IPR006121">
    <property type="entry name" value="HMA_dom"/>
</dbReference>
<dbReference type="Pfam" id="PF00403">
    <property type="entry name" value="HMA"/>
    <property type="match status" value="4"/>
</dbReference>
<dbReference type="PANTHER" id="PTHR43520:SF8">
    <property type="entry name" value="P-TYPE CU(+) TRANSPORTER"/>
    <property type="match status" value="1"/>
</dbReference>
<dbReference type="Gene3D" id="3.30.70.100">
    <property type="match status" value="4"/>
</dbReference>
<feature type="domain" description="HMA" evidence="20">
    <location>
        <begin position="203"/>
        <end position="269"/>
    </location>
</feature>
<dbReference type="EMBL" id="KK207718">
    <property type="protein sequence ID" value="EZF56507.1"/>
    <property type="molecule type" value="Genomic_DNA"/>
</dbReference>
<evidence type="ECO:0000256" key="9">
    <source>
        <dbReference type="ARBA" id="ARBA00022796"/>
    </source>
</evidence>
<dbReference type="SFLD" id="SFLDG00002">
    <property type="entry name" value="C1.7:_P-type_atpase_like"/>
    <property type="match status" value="1"/>
</dbReference>
<evidence type="ECO:0000256" key="14">
    <source>
        <dbReference type="ARBA" id="ARBA00023008"/>
    </source>
</evidence>